<dbReference type="InterPro" id="IPR013783">
    <property type="entry name" value="Ig-like_fold"/>
</dbReference>
<dbReference type="Proteomes" id="UP000295313">
    <property type="component" value="Unassembled WGS sequence"/>
</dbReference>
<dbReference type="AlphaFoldDB" id="A0A4R8IJ74"/>
<name>A0A4R8IJ74_9FLAO</name>
<dbReference type="InterPro" id="IPR003961">
    <property type="entry name" value="FN3_dom"/>
</dbReference>
<organism evidence="2 3">
    <name type="scientific">Epilithonimonas xixisoli</name>
    <dbReference type="NCBI Taxonomy" id="1476462"/>
    <lineage>
        <taxon>Bacteria</taxon>
        <taxon>Pseudomonadati</taxon>
        <taxon>Bacteroidota</taxon>
        <taxon>Flavobacteriia</taxon>
        <taxon>Flavobacteriales</taxon>
        <taxon>Weeksellaceae</taxon>
        <taxon>Chryseobacterium group</taxon>
        <taxon>Epilithonimonas</taxon>
    </lineage>
</organism>
<dbReference type="InterPro" id="IPR036116">
    <property type="entry name" value="FN3_sf"/>
</dbReference>
<comment type="caution">
    <text evidence="2">The sequence shown here is derived from an EMBL/GenBank/DDBJ whole genome shotgun (WGS) entry which is preliminary data.</text>
</comment>
<keyword evidence="3" id="KW-1185">Reference proteome</keyword>
<accession>A0A4R8IJ74</accession>
<evidence type="ECO:0000259" key="1">
    <source>
        <dbReference type="PROSITE" id="PS50853"/>
    </source>
</evidence>
<feature type="domain" description="Fibronectin type-III" evidence="1">
    <location>
        <begin position="46"/>
        <end position="146"/>
    </location>
</feature>
<sequence>MIFAKNSNMKSIKILSLFIQIILFLFVISCSNSDDENSETNVTVTLPKIITLKAENIHSTGAELGGNITDNGNGQIIKYGICWGTSDNPTISSNNIKEYYNNLTGLFSFNLSNELEPNKIYYVRAYCENAKGLQYGNTVSFKTDEILNIINPTNILATEVELRASINQENSTSSLVGFVYSKNPNPTINDNFVSKTVIGSASYDLTAVNLTKDTTYYVRACKKNSSGGYYYSEQKQFKTTGYFGPAGGYVAYDKGETTNGWRYLEIHPTSLKYYSNTNGASWGEVKYISGTVTDFGKGLENTQIIVNNTSQADCAAKLCYNLTRNGYSDWFLASSEEMLVISNSLYKANINIGDYAWTSTQNTSQYSYSTNFKNQQTGFELFGYYSKILNLNVFPVRRY</sequence>
<evidence type="ECO:0000313" key="2">
    <source>
        <dbReference type="EMBL" id="TDX86895.1"/>
    </source>
</evidence>
<dbReference type="PROSITE" id="PS50853">
    <property type="entry name" value="FN3"/>
    <property type="match status" value="1"/>
</dbReference>
<dbReference type="PROSITE" id="PS51257">
    <property type="entry name" value="PROKAR_LIPOPROTEIN"/>
    <property type="match status" value="1"/>
</dbReference>
<proteinExistence type="predicted"/>
<reference evidence="2 3" key="1">
    <citation type="submission" date="2019-03" db="EMBL/GenBank/DDBJ databases">
        <title>Genomic Encyclopedia of Type Strains, Phase III (KMG-III): the genomes of soil and plant-associated and newly described type strains.</title>
        <authorList>
            <person name="Whitman W."/>
        </authorList>
    </citation>
    <scope>NUCLEOTIDE SEQUENCE [LARGE SCALE GENOMIC DNA]</scope>
    <source>
        <strain evidence="2 3">CGMCC 1.12802</strain>
    </source>
</reference>
<dbReference type="SUPFAM" id="SSF49265">
    <property type="entry name" value="Fibronectin type III"/>
    <property type="match status" value="1"/>
</dbReference>
<gene>
    <name evidence="2" type="ORF">B0I22_1056</name>
</gene>
<evidence type="ECO:0000313" key="3">
    <source>
        <dbReference type="Proteomes" id="UP000295313"/>
    </source>
</evidence>
<dbReference type="EMBL" id="SOEO01000001">
    <property type="protein sequence ID" value="TDX86895.1"/>
    <property type="molecule type" value="Genomic_DNA"/>
</dbReference>
<protein>
    <recommendedName>
        <fullName evidence="1">Fibronectin type-III domain-containing protein</fullName>
    </recommendedName>
</protein>
<dbReference type="Gene3D" id="2.60.40.10">
    <property type="entry name" value="Immunoglobulins"/>
    <property type="match status" value="1"/>
</dbReference>